<dbReference type="InterPro" id="IPR027417">
    <property type="entry name" value="P-loop_NTPase"/>
</dbReference>
<dbReference type="Gene3D" id="3.30.450.90">
    <property type="match status" value="1"/>
</dbReference>
<reference evidence="5 6" key="1">
    <citation type="submission" date="2015-10" db="EMBL/GenBank/DDBJ databases">
        <title>Erysipelothrix larvae sp. LV19 isolated from the larval gut of the rhinoceros beetle, Trypoxylus dichotomus.</title>
        <authorList>
            <person name="Lim S."/>
            <person name="Kim B.-C."/>
        </authorList>
    </citation>
    <scope>NUCLEOTIDE SEQUENCE [LARGE SCALE GENOMIC DNA]</scope>
    <source>
        <strain evidence="5 6">LV19</strain>
    </source>
</reference>
<name>A0A0X8GZM8_9FIRM</name>
<dbReference type="PANTHER" id="PTHR30258">
    <property type="entry name" value="TYPE II SECRETION SYSTEM PROTEIN GSPE-RELATED"/>
    <property type="match status" value="1"/>
</dbReference>
<dbReference type="EMBL" id="CP013213">
    <property type="protein sequence ID" value="AMC93356.1"/>
    <property type="molecule type" value="Genomic_DNA"/>
</dbReference>
<dbReference type="InterPro" id="IPR001482">
    <property type="entry name" value="T2SS/T4SS_dom"/>
</dbReference>
<dbReference type="GO" id="GO:0005886">
    <property type="term" value="C:plasma membrane"/>
    <property type="evidence" value="ECO:0007669"/>
    <property type="project" value="TreeGrafter"/>
</dbReference>
<dbReference type="Gene3D" id="3.40.50.300">
    <property type="entry name" value="P-loop containing nucleotide triphosphate hydrolases"/>
    <property type="match status" value="1"/>
</dbReference>
<feature type="domain" description="Bacterial type II secretion system protein E" evidence="4">
    <location>
        <begin position="8"/>
        <end position="267"/>
    </location>
</feature>
<dbReference type="GO" id="GO:0016887">
    <property type="term" value="F:ATP hydrolysis activity"/>
    <property type="evidence" value="ECO:0007669"/>
    <property type="project" value="TreeGrafter"/>
</dbReference>
<dbReference type="Pfam" id="PF00437">
    <property type="entry name" value="T2SSE"/>
    <property type="match status" value="1"/>
</dbReference>
<sequence length="281" mass="32322">MNNISIEFDTLLKEAYKHGASDIHISLNKNLSTIQFRRHKRYVAQFNSDNIMTLFEYIKYFSGLELRKYQEPQSAQFTYIVDEVELFVRFAVLETRYQTHGVLRILNQNNITSLEACGFCDHHLRLIRSFFTKRNGLLLFTGATGSGKSTSMFSALHELKHKQVITLENPVEQYYDSLIQLSTPSKMLGEYVTQILRHDPDIIAVGEIRTNDELFQCLRCALTGHLVVSTMHAGHAHDVIHRFKELNQTGIPLESILYGIVHQTLIDIEGEVQLEATIELY</sequence>
<dbReference type="Proteomes" id="UP000063781">
    <property type="component" value="Chromosome"/>
</dbReference>
<gene>
    <name evidence="5" type="ORF">AOC36_05005</name>
</gene>
<evidence type="ECO:0000256" key="2">
    <source>
        <dbReference type="ARBA" id="ARBA00022741"/>
    </source>
</evidence>
<dbReference type="SUPFAM" id="SSF52540">
    <property type="entry name" value="P-loop containing nucleoside triphosphate hydrolases"/>
    <property type="match status" value="1"/>
</dbReference>
<keyword evidence="2" id="KW-0547">Nucleotide-binding</keyword>
<dbReference type="RefSeq" id="WP_067632050.1">
    <property type="nucleotide sequence ID" value="NZ_CP013213.1"/>
</dbReference>
<keyword evidence="6" id="KW-1185">Reference proteome</keyword>
<proteinExistence type="inferred from homology"/>
<accession>A0A0X8GZM8</accession>
<keyword evidence="3" id="KW-0067">ATP-binding</keyword>
<dbReference type="OrthoDB" id="9808272at2"/>
<evidence type="ECO:0000256" key="3">
    <source>
        <dbReference type="ARBA" id="ARBA00022840"/>
    </source>
</evidence>
<evidence type="ECO:0000256" key="1">
    <source>
        <dbReference type="ARBA" id="ARBA00006611"/>
    </source>
</evidence>
<evidence type="ECO:0000313" key="5">
    <source>
        <dbReference type="EMBL" id="AMC93356.1"/>
    </source>
</evidence>
<dbReference type="PANTHER" id="PTHR30258:SF2">
    <property type="entry name" value="COMG OPERON PROTEIN 1"/>
    <property type="match status" value="1"/>
</dbReference>
<dbReference type="GO" id="GO:0005524">
    <property type="term" value="F:ATP binding"/>
    <property type="evidence" value="ECO:0007669"/>
    <property type="project" value="UniProtKB-KW"/>
</dbReference>
<organism evidence="5 6">
    <name type="scientific">Erysipelothrix larvae</name>
    <dbReference type="NCBI Taxonomy" id="1514105"/>
    <lineage>
        <taxon>Bacteria</taxon>
        <taxon>Bacillati</taxon>
        <taxon>Bacillota</taxon>
        <taxon>Erysipelotrichia</taxon>
        <taxon>Erysipelotrichales</taxon>
        <taxon>Erysipelotrichaceae</taxon>
        <taxon>Erysipelothrix</taxon>
    </lineage>
</organism>
<comment type="similarity">
    <text evidence="1">Belongs to the GSP E family.</text>
</comment>
<dbReference type="AlphaFoldDB" id="A0A0X8GZM8"/>
<protein>
    <recommendedName>
        <fullName evidence="4">Bacterial type II secretion system protein E domain-containing protein</fullName>
    </recommendedName>
</protein>
<dbReference type="KEGG" id="erl:AOC36_05005"/>
<evidence type="ECO:0000259" key="4">
    <source>
        <dbReference type="Pfam" id="PF00437"/>
    </source>
</evidence>
<evidence type="ECO:0000313" key="6">
    <source>
        <dbReference type="Proteomes" id="UP000063781"/>
    </source>
</evidence>
<dbReference type="STRING" id="1514105.AOC36_05005"/>